<dbReference type="Proteomes" id="UP000827986">
    <property type="component" value="Unassembled WGS sequence"/>
</dbReference>
<keyword evidence="2" id="KW-1185">Reference proteome</keyword>
<reference evidence="1" key="1">
    <citation type="submission" date="2021-09" db="EMBL/GenBank/DDBJ databases">
        <title>The genome of Mauremys mutica provides insights into the evolution of semi-aquatic lifestyle.</title>
        <authorList>
            <person name="Gong S."/>
            <person name="Gao Y."/>
        </authorList>
    </citation>
    <scope>NUCLEOTIDE SEQUENCE</scope>
    <source>
        <strain evidence="1">MM-2020</strain>
        <tissue evidence="1">Muscle</tissue>
    </source>
</reference>
<comment type="caution">
    <text evidence="1">The sequence shown here is derived from an EMBL/GenBank/DDBJ whole genome shotgun (WGS) entry which is preliminary data.</text>
</comment>
<gene>
    <name evidence="1" type="ORF">KIL84_022957</name>
</gene>
<organism evidence="1 2">
    <name type="scientific">Mauremys mutica</name>
    <name type="common">yellowpond turtle</name>
    <dbReference type="NCBI Taxonomy" id="74926"/>
    <lineage>
        <taxon>Eukaryota</taxon>
        <taxon>Metazoa</taxon>
        <taxon>Chordata</taxon>
        <taxon>Craniata</taxon>
        <taxon>Vertebrata</taxon>
        <taxon>Euteleostomi</taxon>
        <taxon>Archelosauria</taxon>
        <taxon>Testudinata</taxon>
        <taxon>Testudines</taxon>
        <taxon>Cryptodira</taxon>
        <taxon>Durocryptodira</taxon>
        <taxon>Testudinoidea</taxon>
        <taxon>Geoemydidae</taxon>
        <taxon>Geoemydinae</taxon>
        <taxon>Mauremys</taxon>
    </lineage>
</organism>
<sequence length="99" mass="10534">MLSLAQLTVAAAQVNPCDYSLVTETITLNALPPSALRGCFGLLACVDRLLYRNTLGEGDWGRPSMCCSQRDCKARLKAWVASSSSHRLVCCAVSTSPAA</sequence>
<accession>A0A9D3WQC7</accession>
<protein>
    <submittedName>
        <fullName evidence="1">Uncharacterized protein</fullName>
    </submittedName>
</protein>
<proteinExistence type="predicted"/>
<name>A0A9D3WQC7_9SAUR</name>
<dbReference type="EMBL" id="JAHDVG010000488">
    <property type="protein sequence ID" value="KAH1165398.1"/>
    <property type="molecule type" value="Genomic_DNA"/>
</dbReference>
<evidence type="ECO:0000313" key="1">
    <source>
        <dbReference type="EMBL" id="KAH1165398.1"/>
    </source>
</evidence>
<evidence type="ECO:0000313" key="2">
    <source>
        <dbReference type="Proteomes" id="UP000827986"/>
    </source>
</evidence>
<dbReference type="AlphaFoldDB" id="A0A9D3WQC7"/>